<dbReference type="PANTHER" id="PTHR11417:SF3">
    <property type="entry name" value="SOMATOLACTIN ALPHA ISOFORM X1-RELATED"/>
    <property type="match status" value="1"/>
</dbReference>
<evidence type="ECO:0000313" key="9">
    <source>
        <dbReference type="Ensembl" id="ENSPKIP00000038920.1"/>
    </source>
</evidence>
<dbReference type="SUPFAM" id="SSF47266">
    <property type="entry name" value="4-helical cytokines"/>
    <property type="match status" value="1"/>
</dbReference>
<evidence type="ECO:0000256" key="7">
    <source>
        <dbReference type="RuleBase" id="RU003618"/>
    </source>
</evidence>
<reference evidence="9" key="1">
    <citation type="submission" date="2025-08" db="UniProtKB">
        <authorList>
            <consortium name="Ensembl"/>
        </authorList>
    </citation>
    <scope>IDENTIFICATION</scope>
</reference>
<sequence>MEWQSVAAWGRCVAQWVWFVKPMLAPPVTWSGTLDHPLDCMDDQGGLLDRVIQLAELIYQVSKESCHGNYMGFRCSSPTLQYVVWYHNHGRNECMPKSFPIPSSKSEMQQVLEKWLLHSVLMLVQSWIKPLVYLQTTLGRYNDAPVALLSKTKWVSDKLLRLEQGVVVLIRKMLDKGALTATKYDRSPVSCDTHPEIQESILKDYTVLSSFKKDTHKMETFLKLLKCRQTDKFVCADKNG</sequence>
<accession>A0A3B3T8C7</accession>
<proteinExistence type="inferred from homology"/>
<dbReference type="Pfam" id="PF00103">
    <property type="entry name" value="Hormone_1"/>
    <property type="match status" value="1"/>
</dbReference>
<protein>
    <submittedName>
        <fullName evidence="9">Somatolactin alpha</fullName>
    </submittedName>
</protein>
<dbReference type="Proteomes" id="UP000261540">
    <property type="component" value="Unplaced"/>
</dbReference>
<dbReference type="Ensembl" id="ENSPKIT00000019918.1">
    <property type="protein sequence ID" value="ENSPKIP00000038920.1"/>
    <property type="gene ID" value="ENSPKIG00000016476.1"/>
</dbReference>
<evidence type="ECO:0000256" key="3">
    <source>
        <dbReference type="ARBA" id="ARBA00022525"/>
    </source>
</evidence>
<dbReference type="Gene3D" id="1.20.1250.10">
    <property type="match status" value="1"/>
</dbReference>
<reference evidence="9" key="2">
    <citation type="submission" date="2025-09" db="UniProtKB">
        <authorList>
            <consortium name="Ensembl"/>
        </authorList>
    </citation>
    <scope>IDENTIFICATION</scope>
</reference>
<evidence type="ECO:0000256" key="2">
    <source>
        <dbReference type="ARBA" id="ARBA00008474"/>
    </source>
</evidence>
<evidence type="ECO:0000313" key="10">
    <source>
        <dbReference type="Proteomes" id="UP000261540"/>
    </source>
</evidence>
<dbReference type="PRINTS" id="PR00836">
    <property type="entry name" value="SOMATOTROPIN"/>
</dbReference>
<evidence type="ECO:0000256" key="6">
    <source>
        <dbReference type="ARBA" id="ARBA00023157"/>
    </source>
</evidence>
<feature type="chain" id="PRO_5017236623" evidence="8">
    <location>
        <begin position="32"/>
        <end position="240"/>
    </location>
</feature>
<dbReference type="GO" id="GO:0048513">
    <property type="term" value="P:animal organ development"/>
    <property type="evidence" value="ECO:0007669"/>
    <property type="project" value="TreeGrafter"/>
</dbReference>
<dbReference type="InterPro" id="IPR009079">
    <property type="entry name" value="4_helix_cytokine-like_core"/>
</dbReference>
<evidence type="ECO:0000256" key="5">
    <source>
        <dbReference type="ARBA" id="ARBA00022729"/>
    </source>
</evidence>
<evidence type="ECO:0000256" key="4">
    <source>
        <dbReference type="ARBA" id="ARBA00022702"/>
    </source>
</evidence>
<keyword evidence="4 7" id="KW-0372">Hormone</keyword>
<dbReference type="PANTHER" id="PTHR11417">
    <property type="entry name" value="SOMATOTROPIN,PROLACTIN"/>
    <property type="match status" value="1"/>
</dbReference>
<keyword evidence="5 8" id="KW-0732">Signal</keyword>
<keyword evidence="3" id="KW-0964">Secreted</keyword>
<name>A0A3B3T8C7_9TELE</name>
<dbReference type="GO" id="GO:0005131">
    <property type="term" value="F:growth hormone receptor binding"/>
    <property type="evidence" value="ECO:0007669"/>
    <property type="project" value="TreeGrafter"/>
</dbReference>
<dbReference type="InterPro" id="IPR001400">
    <property type="entry name" value="Somatotropin/Prolactin"/>
</dbReference>
<dbReference type="GO" id="GO:0031667">
    <property type="term" value="P:response to nutrient levels"/>
    <property type="evidence" value="ECO:0007669"/>
    <property type="project" value="TreeGrafter"/>
</dbReference>
<evidence type="ECO:0000256" key="1">
    <source>
        <dbReference type="ARBA" id="ARBA00004613"/>
    </source>
</evidence>
<comment type="similarity">
    <text evidence="2 7">Belongs to the somatotropin/prolactin family.</text>
</comment>
<dbReference type="GO" id="GO:0046427">
    <property type="term" value="P:positive regulation of receptor signaling pathway via JAK-STAT"/>
    <property type="evidence" value="ECO:0007669"/>
    <property type="project" value="TreeGrafter"/>
</dbReference>
<evidence type="ECO:0000256" key="8">
    <source>
        <dbReference type="SAM" id="SignalP"/>
    </source>
</evidence>
<feature type="signal peptide" evidence="8">
    <location>
        <begin position="1"/>
        <end position="31"/>
    </location>
</feature>
<dbReference type="AlphaFoldDB" id="A0A3B3T8C7"/>
<dbReference type="GO" id="GO:0005615">
    <property type="term" value="C:extracellular space"/>
    <property type="evidence" value="ECO:0007669"/>
    <property type="project" value="TreeGrafter"/>
</dbReference>
<dbReference type="GeneTree" id="ENSGT00950000182818"/>
<dbReference type="GO" id="GO:0070186">
    <property type="term" value="F:growth hormone activity"/>
    <property type="evidence" value="ECO:0007669"/>
    <property type="project" value="TreeGrafter"/>
</dbReference>
<dbReference type="GO" id="GO:0045927">
    <property type="term" value="P:positive regulation of growth"/>
    <property type="evidence" value="ECO:0007669"/>
    <property type="project" value="TreeGrafter"/>
</dbReference>
<dbReference type="GO" id="GO:0060396">
    <property type="term" value="P:growth hormone receptor signaling pathway"/>
    <property type="evidence" value="ECO:0007669"/>
    <property type="project" value="TreeGrafter"/>
</dbReference>
<keyword evidence="10" id="KW-1185">Reference proteome</keyword>
<organism evidence="9 10">
    <name type="scientific">Paramormyrops kingsleyae</name>
    <dbReference type="NCBI Taxonomy" id="1676925"/>
    <lineage>
        <taxon>Eukaryota</taxon>
        <taxon>Metazoa</taxon>
        <taxon>Chordata</taxon>
        <taxon>Craniata</taxon>
        <taxon>Vertebrata</taxon>
        <taxon>Euteleostomi</taxon>
        <taxon>Actinopterygii</taxon>
        <taxon>Neopterygii</taxon>
        <taxon>Teleostei</taxon>
        <taxon>Osteoglossocephala</taxon>
        <taxon>Osteoglossomorpha</taxon>
        <taxon>Osteoglossiformes</taxon>
        <taxon>Mormyridae</taxon>
        <taxon>Paramormyrops</taxon>
    </lineage>
</organism>
<dbReference type="STRING" id="1676925.ENSPKIP00000038920"/>
<comment type="subcellular location">
    <subcellularLocation>
        <location evidence="1 7">Secreted</location>
    </subcellularLocation>
</comment>
<keyword evidence="6" id="KW-1015">Disulfide bond</keyword>